<gene>
    <name evidence="2" type="ORF">HTZ84_20915</name>
</gene>
<evidence type="ECO:0000313" key="3">
    <source>
        <dbReference type="Proteomes" id="UP001016761"/>
    </source>
</evidence>
<organism evidence="2 3">
    <name type="scientific">Haloterrigena gelatinilytica</name>
    <dbReference type="NCBI Taxonomy" id="2741724"/>
    <lineage>
        <taxon>Archaea</taxon>
        <taxon>Methanobacteriati</taxon>
        <taxon>Methanobacteriota</taxon>
        <taxon>Stenosarchaea group</taxon>
        <taxon>Halobacteria</taxon>
        <taxon>Halobacteriales</taxon>
        <taxon>Natrialbaceae</taxon>
        <taxon>Haloterrigena</taxon>
    </lineage>
</organism>
<accession>A0ABX2LGA0</accession>
<keyword evidence="3" id="KW-1185">Reference proteome</keyword>
<dbReference type="EMBL" id="JABUQZ010000001">
    <property type="protein sequence ID" value="NUC74726.1"/>
    <property type="molecule type" value="Genomic_DNA"/>
</dbReference>
<dbReference type="Proteomes" id="UP001016761">
    <property type="component" value="Unassembled WGS sequence"/>
</dbReference>
<protein>
    <submittedName>
        <fullName evidence="2">Uncharacterized protein</fullName>
    </submittedName>
</protein>
<feature type="coiled-coil region" evidence="1">
    <location>
        <begin position="73"/>
        <end position="100"/>
    </location>
</feature>
<comment type="caution">
    <text evidence="2">The sequence shown here is derived from an EMBL/GenBank/DDBJ whole genome shotgun (WGS) entry which is preliminary data.</text>
</comment>
<name>A0ABX2LGA0_9EURY</name>
<dbReference type="RefSeq" id="WP_174682437.1">
    <property type="nucleotide sequence ID" value="NZ_JABUQZ010000001.1"/>
</dbReference>
<evidence type="ECO:0000313" key="2">
    <source>
        <dbReference type="EMBL" id="NUC74726.1"/>
    </source>
</evidence>
<sequence>MTGDQPAAYDQESWEDRANLGEGTTRIVLSCSKMERDLWKEEAAEEGFSSRTKYLYTLIQEARAYRKHGVFADHSSEDRIEQLEAEVDRLEQQVDRERQKQGGREHVDDPEFVERYLEETYTPLDELLQRIMESGALDGLVRKRVEDQLYILAAQDRVEYEPGWGWKLTDADTDSGGA</sequence>
<evidence type="ECO:0000256" key="1">
    <source>
        <dbReference type="SAM" id="Coils"/>
    </source>
</evidence>
<keyword evidence="1" id="KW-0175">Coiled coil</keyword>
<reference evidence="2 3" key="1">
    <citation type="submission" date="2020-06" db="EMBL/GenBank/DDBJ databases">
        <title>Haloterrigena sp. nov., an extremely halophilic archaeon isolated from a saline sediment.</title>
        <authorList>
            <person name="Liu B.-B."/>
        </authorList>
    </citation>
    <scope>NUCLEOTIDE SEQUENCE [LARGE SCALE GENOMIC DNA]</scope>
    <source>
        <strain evidence="2 3">SYSU A558-1</strain>
    </source>
</reference>
<proteinExistence type="predicted"/>